<evidence type="ECO:0000256" key="2">
    <source>
        <dbReference type="ARBA" id="ARBA00007025"/>
    </source>
</evidence>
<proteinExistence type="inferred from homology"/>
<evidence type="ECO:0000256" key="5">
    <source>
        <dbReference type="ARBA" id="ARBA00022763"/>
    </source>
</evidence>
<dbReference type="InterPro" id="IPR001841">
    <property type="entry name" value="Znf_RING"/>
</dbReference>
<dbReference type="SMART" id="SM00910">
    <property type="entry name" value="HIRAN"/>
    <property type="match status" value="1"/>
</dbReference>
<dbReference type="SMART" id="SM00490">
    <property type="entry name" value="HELICc"/>
    <property type="match status" value="1"/>
</dbReference>
<dbReference type="InterPro" id="IPR001650">
    <property type="entry name" value="Helicase_C-like"/>
</dbReference>
<dbReference type="Pfam" id="PF00271">
    <property type="entry name" value="Helicase_C"/>
    <property type="match status" value="1"/>
</dbReference>
<keyword evidence="6 13" id="KW-0863">Zinc-finger</keyword>
<dbReference type="CDD" id="cd18793">
    <property type="entry name" value="SF2_C_SNF"/>
    <property type="match status" value="1"/>
</dbReference>
<evidence type="ECO:0000256" key="1">
    <source>
        <dbReference type="ARBA" id="ARBA00004123"/>
    </source>
</evidence>
<keyword evidence="12" id="KW-0539">Nucleus</keyword>
<dbReference type="GO" id="GO:0003676">
    <property type="term" value="F:nucleic acid binding"/>
    <property type="evidence" value="ECO:0007669"/>
    <property type="project" value="InterPro"/>
</dbReference>
<dbReference type="SMART" id="SM00184">
    <property type="entry name" value="RING"/>
    <property type="match status" value="1"/>
</dbReference>
<evidence type="ECO:0000256" key="6">
    <source>
        <dbReference type="ARBA" id="ARBA00022771"/>
    </source>
</evidence>
<dbReference type="PROSITE" id="PS51192">
    <property type="entry name" value="HELICASE_ATP_BIND_1"/>
    <property type="match status" value="1"/>
</dbReference>
<dbReference type="InterPro" id="IPR027417">
    <property type="entry name" value="P-loop_NTPase"/>
</dbReference>
<dbReference type="GO" id="GO:0005524">
    <property type="term" value="F:ATP binding"/>
    <property type="evidence" value="ECO:0007669"/>
    <property type="project" value="UniProtKB-KW"/>
</dbReference>
<dbReference type="Pfam" id="PF08797">
    <property type="entry name" value="HIRAN"/>
    <property type="match status" value="1"/>
</dbReference>
<evidence type="ECO:0000256" key="4">
    <source>
        <dbReference type="ARBA" id="ARBA00022741"/>
    </source>
</evidence>
<dbReference type="AlphaFoldDB" id="A0A8H7Q7E7"/>
<evidence type="ECO:0000259" key="17">
    <source>
        <dbReference type="PROSITE" id="PS51194"/>
    </source>
</evidence>
<evidence type="ECO:0000256" key="9">
    <source>
        <dbReference type="ARBA" id="ARBA00022833"/>
    </source>
</evidence>
<keyword evidence="4" id="KW-0547">Nucleotide-binding</keyword>
<evidence type="ECO:0000256" key="13">
    <source>
        <dbReference type="PROSITE-ProRule" id="PRU00175"/>
    </source>
</evidence>
<dbReference type="InterPro" id="IPR038718">
    <property type="entry name" value="SNF2-like_sf"/>
</dbReference>
<dbReference type="SMART" id="SM00487">
    <property type="entry name" value="DEXDc"/>
    <property type="match status" value="1"/>
</dbReference>
<evidence type="ECO:0000256" key="10">
    <source>
        <dbReference type="ARBA" id="ARBA00022840"/>
    </source>
</evidence>
<dbReference type="Gene3D" id="3.40.50.300">
    <property type="entry name" value="P-loop containing nucleotide triphosphate hydrolases"/>
    <property type="match status" value="1"/>
</dbReference>
<dbReference type="InterPro" id="IPR014001">
    <property type="entry name" value="Helicase_ATP-bd"/>
</dbReference>
<keyword evidence="7" id="KW-0378">Hydrolase</keyword>
<gene>
    <name evidence="18" type="ORF">INT43_002559</name>
</gene>
<keyword evidence="10" id="KW-0067">ATP-binding</keyword>
<keyword evidence="11" id="KW-0234">DNA repair</keyword>
<dbReference type="Pfam" id="PF13920">
    <property type="entry name" value="zf-C3HC4_3"/>
    <property type="match status" value="1"/>
</dbReference>
<dbReference type="InterPro" id="IPR013083">
    <property type="entry name" value="Znf_RING/FYVE/PHD"/>
</dbReference>
<dbReference type="PANTHER" id="PTHR45626:SF22">
    <property type="entry name" value="DNA REPAIR PROTEIN RAD5"/>
    <property type="match status" value="1"/>
</dbReference>
<dbReference type="InterPro" id="IPR014905">
    <property type="entry name" value="HIRAN"/>
</dbReference>
<accession>A0A8H7Q7E7</accession>
<comment type="subcellular location">
    <subcellularLocation>
        <location evidence="1">Nucleus</location>
    </subcellularLocation>
</comment>
<dbReference type="GO" id="GO:0008270">
    <property type="term" value="F:zinc ion binding"/>
    <property type="evidence" value="ECO:0007669"/>
    <property type="project" value="UniProtKB-KW"/>
</dbReference>
<dbReference type="InterPro" id="IPR000330">
    <property type="entry name" value="SNF2_N"/>
</dbReference>
<keyword evidence="3" id="KW-0479">Metal-binding</keyword>
<feature type="domain" description="Helicase C-terminal" evidence="17">
    <location>
        <begin position="898"/>
        <end position="1063"/>
    </location>
</feature>
<evidence type="ECO:0008006" key="20">
    <source>
        <dbReference type="Google" id="ProtNLM"/>
    </source>
</evidence>
<evidence type="ECO:0000256" key="11">
    <source>
        <dbReference type="ARBA" id="ARBA00023204"/>
    </source>
</evidence>
<dbReference type="PANTHER" id="PTHR45626">
    <property type="entry name" value="TRANSCRIPTION TERMINATION FACTOR 2-RELATED"/>
    <property type="match status" value="1"/>
</dbReference>
<dbReference type="CDD" id="cd18008">
    <property type="entry name" value="DEXDc_SHPRH-like"/>
    <property type="match status" value="1"/>
</dbReference>
<evidence type="ECO:0000313" key="18">
    <source>
        <dbReference type="EMBL" id="KAG2186121.1"/>
    </source>
</evidence>
<dbReference type="Pfam" id="PF00176">
    <property type="entry name" value="SNF2-rel_dom"/>
    <property type="match status" value="1"/>
</dbReference>
<evidence type="ECO:0000313" key="19">
    <source>
        <dbReference type="Proteomes" id="UP000654370"/>
    </source>
</evidence>
<name>A0A8H7Q7E7_MORIS</name>
<dbReference type="OrthoDB" id="448448at2759"/>
<keyword evidence="5" id="KW-0227">DNA damage</keyword>
<dbReference type="PROSITE" id="PS51194">
    <property type="entry name" value="HELICASE_CTER"/>
    <property type="match status" value="1"/>
</dbReference>
<dbReference type="InterPro" id="IPR050628">
    <property type="entry name" value="SNF2_RAD54_helicase_TF"/>
</dbReference>
<feature type="non-terminal residue" evidence="18">
    <location>
        <position position="1"/>
    </location>
</feature>
<feature type="compositionally biased region" description="Acidic residues" evidence="14">
    <location>
        <begin position="303"/>
        <end position="315"/>
    </location>
</feature>
<feature type="region of interest" description="Disordered" evidence="14">
    <location>
        <begin position="295"/>
        <end position="323"/>
    </location>
</feature>
<evidence type="ECO:0000256" key="12">
    <source>
        <dbReference type="ARBA" id="ARBA00023242"/>
    </source>
</evidence>
<keyword evidence="19" id="KW-1185">Reference proteome</keyword>
<feature type="domain" description="Helicase ATP-binding" evidence="16">
    <location>
        <begin position="417"/>
        <end position="619"/>
    </location>
</feature>
<dbReference type="Gene3D" id="3.40.50.10810">
    <property type="entry name" value="Tandem AAA-ATPase domain"/>
    <property type="match status" value="1"/>
</dbReference>
<dbReference type="EMBL" id="JAEPQZ010000001">
    <property type="protein sequence ID" value="KAG2186121.1"/>
    <property type="molecule type" value="Genomic_DNA"/>
</dbReference>
<dbReference type="InterPro" id="IPR049730">
    <property type="entry name" value="SNF2/RAD54-like_C"/>
</dbReference>
<dbReference type="PROSITE" id="PS50089">
    <property type="entry name" value="ZF_RING_2"/>
    <property type="match status" value="1"/>
</dbReference>
<dbReference type="GO" id="GO:0008094">
    <property type="term" value="F:ATP-dependent activity, acting on DNA"/>
    <property type="evidence" value="ECO:0007669"/>
    <property type="project" value="TreeGrafter"/>
</dbReference>
<dbReference type="SUPFAM" id="SSF57850">
    <property type="entry name" value="RING/U-box"/>
    <property type="match status" value="1"/>
</dbReference>
<comment type="caution">
    <text evidence="18">The sequence shown here is derived from an EMBL/GenBank/DDBJ whole genome shotgun (WGS) entry which is preliminary data.</text>
</comment>
<comment type="similarity">
    <text evidence="2">Belongs to the SNF2/RAD54 helicase family.</text>
</comment>
<reference evidence="18" key="1">
    <citation type="submission" date="2020-12" db="EMBL/GenBank/DDBJ databases">
        <title>Metabolic potential, ecology and presence of endohyphal bacteria is reflected in genomic diversity of Mucoromycotina.</title>
        <authorList>
            <person name="Muszewska A."/>
            <person name="Okrasinska A."/>
            <person name="Steczkiewicz K."/>
            <person name="Drgas O."/>
            <person name="Orlowska M."/>
            <person name="Perlinska-Lenart U."/>
            <person name="Aleksandrzak-Piekarczyk T."/>
            <person name="Szatraj K."/>
            <person name="Zielenkiewicz U."/>
            <person name="Pilsyk S."/>
            <person name="Malc E."/>
            <person name="Mieczkowski P."/>
            <person name="Kruszewska J.S."/>
            <person name="Biernat P."/>
            <person name="Pawlowska J."/>
        </authorList>
    </citation>
    <scope>NUCLEOTIDE SEQUENCE</scope>
    <source>
        <strain evidence="18">WA0000067209</strain>
    </source>
</reference>
<dbReference type="GO" id="GO:0016818">
    <property type="term" value="F:hydrolase activity, acting on acid anhydrides, in phosphorus-containing anhydrides"/>
    <property type="evidence" value="ECO:0007669"/>
    <property type="project" value="InterPro"/>
</dbReference>
<dbReference type="SUPFAM" id="SSF52540">
    <property type="entry name" value="P-loop containing nucleoside triphosphate hydrolases"/>
    <property type="match status" value="2"/>
</dbReference>
<evidence type="ECO:0000259" key="16">
    <source>
        <dbReference type="PROSITE" id="PS51192"/>
    </source>
</evidence>
<dbReference type="GO" id="GO:0005634">
    <property type="term" value="C:nucleus"/>
    <property type="evidence" value="ECO:0007669"/>
    <property type="project" value="UniProtKB-SubCell"/>
</dbReference>
<protein>
    <recommendedName>
        <fullName evidence="20">DNA repair protein RAD5</fullName>
    </recommendedName>
</protein>
<keyword evidence="8" id="KW-0347">Helicase</keyword>
<keyword evidence="9" id="KW-0862">Zinc</keyword>
<feature type="domain" description="RING-type" evidence="15">
    <location>
        <begin position="802"/>
        <end position="846"/>
    </location>
</feature>
<organism evidence="18 19">
    <name type="scientific">Mortierella isabellina</name>
    <name type="common">Filamentous fungus</name>
    <name type="synonym">Umbelopsis isabellina</name>
    <dbReference type="NCBI Taxonomy" id="91625"/>
    <lineage>
        <taxon>Eukaryota</taxon>
        <taxon>Fungi</taxon>
        <taxon>Fungi incertae sedis</taxon>
        <taxon>Mucoromycota</taxon>
        <taxon>Mucoromycotina</taxon>
        <taxon>Umbelopsidomycetes</taxon>
        <taxon>Umbelopsidales</taxon>
        <taxon>Umbelopsidaceae</taxon>
        <taxon>Umbelopsis</taxon>
    </lineage>
</organism>
<evidence type="ECO:0000256" key="7">
    <source>
        <dbReference type="ARBA" id="ARBA00022801"/>
    </source>
</evidence>
<evidence type="ECO:0000256" key="8">
    <source>
        <dbReference type="ARBA" id="ARBA00022806"/>
    </source>
</evidence>
<evidence type="ECO:0000256" key="14">
    <source>
        <dbReference type="SAM" id="MobiDB-lite"/>
    </source>
</evidence>
<evidence type="ECO:0000259" key="15">
    <source>
        <dbReference type="PROSITE" id="PS50089"/>
    </source>
</evidence>
<dbReference type="GO" id="GO:0006281">
    <property type="term" value="P:DNA repair"/>
    <property type="evidence" value="ECO:0007669"/>
    <property type="project" value="UniProtKB-KW"/>
</dbReference>
<dbReference type="Proteomes" id="UP000654370">
    <property type="component" value="Unassembled WGS sequence"/>
</dbReference>
<evidence type="ECO:0000256" key="3">
    <source>
        <dbReference type="ARBA" id="ARBA00022723"/>
    </source>
</evidence>
<dbReference type="Gene3D" id="3.30.40.10">
    <property type="entry name" value="Zinc/RING finger domain, C3HC4 (zinc finger)"/>
    <property type="match status" value="1"/>
</dbReference>
<sequence>EEVEIECNDTLSVAGDNDVTSPWNVLRPLVLPETTDQTLADLYEKANGNIEVAVNMFWENQTAEPIPDTKMEEPLFINRIEETEKKVVDRKGYYIGDMIVIDNHIGWSSTKGKSPVSEGDDISLDRVRPNIPAAKKIRFTAKNNRDNTVVRLITLNGVEFGRLPSDAARWISKLLDFDVCAFYGTIVACNSYLSTGDDIIIQLSCYFTEKAFVAFDASDQAQLSMFGISRSTSKAPIFDKGAETDAERLMKERRLAIISLFKSLAIAPVRSSLSKANEILGGEGKVRDLIAQAAATEDKAPANEEDADETAEDETKEVSDNQLDNLYEKAQMMDAKLDEMEPPASIALKLRSYQKQALSWMVRKENVASTTGDSKGSLHPLWEEYAFTHEPSKTSNMQEDEKFYVNPFTGEMSLTFKSADSACRGGILADEMGLGKTIEMLSIIHANRPVISRESSFGKLSSTSTYGMTPTSREPMPSPTTLIVCPMSLLAQWRDECIRASNENTLKVEVYYGTSRESNLLSRLRSWNGSAPDVLITTYGTVLSEWIAEDSTKDTQSILYSVQFWRVILDEAHHIKNRLSKTSKACSALSAIRRWVVTGTPIQNKLEDLFALVHFLKHEPWSNYSFWRAFITIPFQNRDMRAYDVVQTVLEPIVLRRTKTMRDASGNLLVTLPEKRVDIEYLDFTPQEQDIYNSLFTDSKTKFSYFCAAGKALSNYASIFQLLMRLRQVSCHPYLVVKDGINKEVLSESGSVSLEDLIERFQNSSTNSPAGSPANESNSYGMNVLQRLKSQQLDGDNSESECTICFESAESAVLMPCMHMACRACVLDYLQKREDDGLAGECPICRHGPITEANLLEVVKQRKSNLADAVGCSSDGTKNNSSMTLNLRRTNGFKTSSKLDALIRYLRQHAQESAQTDKPVKSVVFSQFTTFLDLIEVAMSFEGLTFVRLDGTQSQIQREKALKEFREGSASTMLISLRAGGVGLNLTCASRVYMMDPWWNFAVEAQAIDRVHRLGQKREVIVKRFIMRSTVEEKILAIQDRKSVLANGLYLGKDDKRTLEDLHILFGNQPIH</sequence>
<dbReference type="GO" id="GO:0004386">
    <property type="term" value="F:helicase activity"/>
    <property type="evidence" value="ECO:0007669"/>
    <property type="project" value="UniProtKB-KW"/>
</dbReference>